<dbReference type="EnsemblPlants" id="AET1Gv20509500.1">
    <property type="protein sequence ID" value="AET1Gv20509500.1"/>
    <property type="gene ID" value="AET1Gv20509500"/>
</dbReference>
<reference evidence="3" key="1">
    <citation type="journal article" date="2014" name="Science">
        <title>Ancient hybridizations among the ancestral genomes of bread wheat.</title>
        <authorList>
            <consortium name="International Wheat Genome Sequencing Consortium,"/>
            <person name="Marcussen T."/>
            <person name="Sandve S.R."/>
            <person name="Heier L."/>
            <person name="Spannagl M."/>
            <person name="Pfeifer M."/>
            <person name="Jakobsen K.S."/>
            <person name="Wulff B.B."/>
            <person name="Steuernagel B."/>
            <person name="Mayer K.F."/>
            <person name="Olsen O.A."/>
        </authorList>
    </citation>
    <scope>NUCLEOTIDE SEQUENCE [LARGE SCALE GENOMIC DNA]</scope>
    <source>
        <strain evidence="3">cv. AL8/78</strain>
    </source>
</reference>
<dbReference type="Pfam" id="PF13966">
    <property type="entry name" value="zf-RVT"/>
    <property type="match status" value="1"/>
</dbReference>
<evidence type="ECO:0000259" key="1">
    <source>
        <dbReference type="Pfam" id="PF13966"/>
    </source>
</evidence>
<name>A0A452YR98_AEGTS</name>
<organism evidence="2 3">
    <name type="scientific">Aegilops tauschii subsp. strangulata</name>
    <name type="common">Goatgrass</name>
    <dbReference type="NCBI Taxonomy" id="200361"/>
    <lineage>
        <taxon>Eukaryota</taxon>
        <taxon>Viridiplantae</taxon>
        <taxon>Streptophyta</taxon>
        <taxon>Embryophyta</taxon>
        <taxon>Tracheophyta</taxon>
        <taxon>Spermatophyta</taxon>
        <taxon>Magnoliopsida</taxon>
        <taxon>Liliopsida</taxon>
        <taxon>Poales</taxon>
        <taxon>Poaceae</taxon>
        <taxon>BOP clade</taxon>
        <taxon>Pooideae</taxon>
        <taxon>Triticodae</taxon>
        <taxon>Triticeae</taxon>
        <taxon>Triticinae</taxon>
        <taxon>Aegilops</taxon>
    </lineage>
</organism>
<feature type="domain" description="Reverse transcriptase zinc-binding" evidence="1">
    <location>
        <begin position="33"/>
        <end position="116"/>
    </location>
</feature>
<dbReference type="Gramene" id="AET1Gv20509500.1">
    <property type="protein sequence ID" value="AET1Gv20509500.1"/>
    <property type="gene ID" value="AET1Gv20509500"/>
</dbReference>
<reference evidence="3" key="2">
    <citation type="journal article" date="2017" name="Nat. Plants">
        <title>The Aegilops tauschii genome reveals multiple impacts of transposons.</title>
        <authorList>
            <person name="Zhao G."/>
            <person name="Zou C."/>
            <person name="Li K."/>
            <person name="Wang K."/>
            <person name="Li T."/>
            <person name="Gao L."/>
            <person name="Zhang X."/>
            <person name="Wang H."/>
            <person name="Yang Z."/>
            <person name="Liu X."/>
            <person name="Jiang W."/>
            <person name="Mao L."/>
            <person name="Kong X."/>
            <person name="Jiao Y."/>
            <person name="Jia J."/>
        </authorList>
    </citation>
    <scope>NUCLEOTIDE SEQUENCE [LARGE SCALE GENOMIC DNA]</scope>
    <source>
        <strain evidence="3">cv. AL8/78</strain>
    </source>
</reference>
<protein>
    <recommendedName>
        <fullName evidence="1">Reverse transcriptase zinc-binding domain-containing protein</fullName>
    </recommendedName>
</protein>
<reference evidence="2" key="3">
    <citation type="journal article" date="2017" name="Nature">
        <title>Genome sequence of the progenitor of the wheat D genome Aegilops tauschii.</title>
        <authorList>
            <person name="Luo M.C."/>
            <person name="Gu Y.Q."/>
            <person name="Puiu D."/>
            <person name="Wang H."/>
            <person name="Twardziok S.O."/>
            <person name="Deal K.R."/>
            <person name="Huo N."/>
            <person name="Zhu T."/>
            <person name="Wang L."/>
            <person name="Wang Y."/>
            <person name="McGuire P.E."/>
            <person name="Liu S."/>
            <person name="Long H."/>
            <person name="Ramasamy R.K."/>
            <person name="Rodriguez J.C."/>
            <person name="Van S.L."/>
            <person name="Yuan L."/>
            <person name="Wang Z."/>
            <person name="Xia Z."/>
            <person name="Xiao L."/>
            <person name="Anderson O.D."/>
            <person name="Ouyang S."/>
            <person name="Liang Y."/>
            <person name="Zimin A.V."/>
            <person name="Pertea G."/>
            <person name="Qi P."/>
            <person name="Bennetzen J.L."/>
            <person name="Dai X."/>
            <person name="Dawson M.W."/>
            <person name="Muller H.G."/>
            <person name="Kugler K."/>
            <person name="Rivarola-Duarte L."/>
            <person name="Spannagl M."/>
            <person name="Mayer K.F.X."/>
            <person name="Lu F.H."/>
            <person name="Bevan M.W."/>
            <person name="Leroy P."/>
            <person name="Li P."/>
            <person name="You F.M."/>
            <person name="Sun Q."/>
            <person name="Liu Z."/>
            <person name="Lyons E."/>
            <person name="Wicker T."/>
            <person name="Salzberg S.L."/>
            <person name="Devos K.M."/>
            <person name="Dvorak J."/>
        </authorList>
    </citation>
    <scope>NUCLEOTIDE SEQUENCE [LARGE SCALE GENOMIC DNA]</scope>
    <source>
        <strain evidence="2">cv. AL8/78</strain>
    </source>
</reference>
<dbReference type="InterPro" id="IPR026960">
    <property type="entry name" value="RVT-Znf"/>
</dbReference>
<reference evidence="2" key="4">
    <citation type="submission" date="2019-03" db="UniProtKB">
        <authorList>
            <consortium name="EnsemblPlants"/>
        </authorList>
    </citation>
    <scope>IDENTIFICATION</scope>
</reference>
<evidence type="ECO:0000313" key="3">
    <source>
        <dbReference type="Proteomes" id="UP000015105"/>
    </source>
</evidence>
<proteinExistence type="predicted"/>
<reference evidence="2" key="5">
    <citation type="journal article" date="2021" name="G3 (Bethesda)">
        <title>Aegilops tauschii genome assembly Aet v5.0 features greater sequence contiguity and improved annotation.</title>
        <authorList>
            <person name="Wang L."/>
            <person name="Zhu T."/>
            <person name="Rodriguez J.C."/>
            <person name="Deal K.R."/>
            <person name="Dubcovsky J."/>
            <person name="McGuire P.E."/>
            <person name="Lux T."/>
            <person name="Spannagl M."/>
            <person name="Mayer K.F.X."/>
            <person name="Baldrich P."/>
            <person name="Meyers B.C."/>
            <person name="Huo N."/>
            <person name="Gu Y.Q."/>
            <person name="Zhou H."/>
            <person name="Devos K.M."/>
            <person name="Bennetzen J.L."/>
            <person name="Unver T."/>
            <person name="Budak H."/>
            <person name="Gulick P.J."/>
            <person name="Galiba G."/>
            <person name="Kalapos B."/>
            <person name="Nelson D.R."/>
            <person name="Li P."/>
            <person name="You F.M."/>
            <person name="Luo M.C."/>
            <person name="Dvorak J."/>
        </authorList>
    </citation>
    <scope>NUCLEOTIDE SEQUENCE [LARGE SCALE GENOMIC DNA]</scope>
    <source>
        <strain evidence="2">cv. AL8/78</strain>
    </source>
</reference>
<accession>A0A452YR98</accession>
<sequence length="130" mass="15257">MLRWNQLQDQIRDFPLSTSPDLPIWSLEPKGLYSVKSFYEAINFGGIVSPIGKSLWKVLCPQNIHVFMWVCVYNKVLTRDNLNKRRQVEDLSCLFCRENESTQHLFFDCVVAKCIWSLVSEFFNVQPFTC</sequence>
<dbReference type="AlphaFoldDB" id="A0A452YR98"/>
<keyword evidence="3" id="KW-1185">Reference proteome</keyword>
<evidence type="ECO:0000313" key="2">
    <source>
        <dbReference type="EnsemblPlants" id="AET1Gv20509500.1"/>
    </source>
</evidence>
<dbReference type="Proteomes" id="UP000015105">
    <property type="component" value="Chromosome 1D"/>
</dbReference>